<dbReference type="InterPro" id="IPR006145">
    <property type="entry name" value="PsdUridine_synth_RsuA/RluA"/>
</dbReference>
<proteinExistence type="inferred from homology"/>
<accession>A0A378FQZ3</accession>
<dbReference type="Gene3D" id="3.30.70.580">
    <property type="entry name" value="Pseudouridine synthase I, catalytic domain, N-terminal subdomain"/>
    <property type="match status" value="1"/>
</dbReference>
<dbReference type="EC" id="5.4.99.-" evidence="3"/>
<dbReference type="PROSITE" id="PS01149">
    <property type="entry name" value="PSI_RSU"/>
    <property type="match status" value="1"/>
</dbReference>
<dbReference type="InterPro" id="IPR050343">
    <property type="entry name" value="RsuA_PseudoU_synthase"/>
</dbReference>
<dbReference type="InterPro" id="IPR020094">
    <property type="entry name" value="TruA/RsuA/RluB/E/F_N"/>
</dbReference>
<dbReference type="GO" id="GO:0009982">
    <property type="term" value="F:pseudouridine synthase activity"/>
    <property type="evidence" value="ECO:0007669"/>
    <property type="project" value="InterPro"/>
</dbReference>
<evidence type="ECO:0000256" key="3">
    <source>
        <dbReference type="RuleBase" id="RU003887"/>
    </source>
</evidence>
<dbReference type="EMBL" id="UGNC01000005">
    <property type="protein sequence ID" value="STW46945.1"/>
    <property type="molecule type" value="Genomic_DNA"/>
</dbReference>
<dbReference type="Pfam" id="PF00849">
    <property type="entry name" value="PseudoU_synth_2"/>
    <property type="match status" value="1"/>
</dbReference>
<evidence type="ECO:0000256" key="2">
    <source>
        <dbReference type="ARBA" id="ARBA00023235"/>
    </source>
</evidence>
<evidence type="ECO:0000313" key="5">
    <source>
        <dbReference type="EMBL" id="STW46945.1"/>
    </source>
</evidence>
<dbReference type="CDD" id="cd02554">
    <property type="entry name" value="PseudoU_synth_RluF"/>
    <property type="match status" value="1"/>
</dbReference>
<dbReference type="GO" id="GO:0003723">
    <property type="term" value="F:RNA binding"/>
    <property type="evidence" value="ECO:0007669"/>
    <property type="project" value="InterPro"/>
</dbReference>
<dbReference type="GO" id="GO:0006364">
    <property type="term" value="P:rRNA processing"/>
    <property type="evidence" value="ECO:0007669"/>
    <property type="project" value="UniProtKB-ARBA"/>
</dbReference>
<organism evidence="5 6">
    <name type="scientific">Klebsiella pneumoniae</name>
    <dbReference type="NCBI Taxonomy" id="573"/>
    <lineage>
        <taxon>Bacteria</taxon>
        <taxon>Pseudomonadati</taxon>
        <taxon>Pseudomonadota</taxon>
        <taxon>Gammaproteobacteria</taxon>
        <taxon>Enterobacterales</taxon>
        <taxon>Enterobacteriaceae</taxon>
        <taxon>Klebsiella/Raoultella group</taxon>
        <taxon>Klebsiella</taxon>
        <taxon>Klebsiella pneumoniae complex</taxon>
    </lineage>
</organism>
<name>A0A378FQZ3_KLEPN</name>
<dbReference type="PANTHER" id="PTHR47683:SF2">
    <property type="entry name" value="RNA-BINDING S4 DOMAIN-CONTAINING PROTEIN"/>
    <property type="match status" value="1"/>
</dbReference>
<dbReference type="InterPro" id="IPR018496">
    <property type="entry name" value="PsdUridine_synth_RsuA/RluB_CS"/>
</dbReference>
<dbReference type="FunFam" id="3.30.70.1560:FF:000002">
    <property type="entry name" value="Pseudouridine synthase"/>
    <property type="match status" value="1"/>
</dbReference>
<keyword evidence="2 3" id="KW-0413">Isomerase</keyword>
<dbReference type="GO" id="GO:0001522">
    <property type="term" value="P:pseudouridine synthesis"/>
    <property type="evidence" value="ECO:0007669"/>
    <property type="project" value="InterPro"/>
</dbReference>
<evidence type="ECO:0000256" key="1">
    <source>
        <dbReference type="ARBA" id="ARBA00008348"/>
    </source>
</evidence>
<dbReference type="InterPro" id="IPR020103">
    <property type="entry name" value="PsdUridine_synth_cat_dom_sf"/>
</dbReference>
<dbReference type="InterPro" id="IPR000748">
    <property type="entry name" value="PsdUridine_synth_RsuA/RluB/E/F"/>
</dbReference>
<comment type="similarity">
    <text evidence="1 3">Belongs to the pseudouridine synthase RsuA family.</text>
</comment>
<sequence length="361" mass="39874">MKPGDLVKVNGQLIEPREADDLVLIALNKPVGIVSTTEDGERDNIVDFVNHSKRIFPIGRLDKDSQGLIFLTNHGDLVNKILRAGNDHEKEYLVTVDKPVTDEFIRGMGAGVPILGTVTKKCKVKKEAPFVFRITLVQGLNRQIRRMCEHFGYEVTKLERTRIMNVSLTGIPLGEWRDLTDDELIDLFKLIENSSSEAKPKARPKAKAATPGIKRPVVKMEIATIRAARLATGNVSPSRDVKRKGVNACRGSAYSPTRKRSLPYPFYKPAVFSPGGLSSLPLHAAPSAYRYIPFSRCSFPHCSAGGHAQYARGQAAFSIRAVPRSVISFCVIRGSAMVVPSVRPEHPVYGNEYFTDSLYGN</sequence>
<protein>
    <recommendedName>
        <fullName evidence="3">Pseudouridine synthase</fullName>
        <ecNumber evidence="3">5.4.99.-</ecNumber>
    </recommendedName>
</protein>
<dbReference type="InterPro" id="IPR042092">
    <property type="entry name" value="PsdUridine_s_RsuA/RluB/E/F_cat"/>
</dbReference>
<dbReference type="GO" id="GO:0140098">
    <property type="term" value="F:catalytic activity, acting on RNA"/>
    <property type="evidence" value="ECO:0007669"/>
    <property type="project" value="UniProtKB-ARBA"/>
</dbReference>
<dbReference type="NCBIfam" id="TIGR00093">
    <property type="entry name" value="pseudouridine synthase"/>
    <property type="match status" value="1"/>
</dbReference>
<dbReference type="Gene3D" id="3.30.70.1560">
    <property type="entry name" value="Alpha-L RNA-binding motif"/>
    <property type="match status" value="1"/>
</dbReference>
<reference evidence="5 6" key="1">
    <citation type="submission" date="2018-06" db="EMBL/GenBank/DDBJ databases">
        <authorList>
            <consortium name="Pathogen Informatics"/>
            <person name="Doyle S."/>
        </authorList>
    </citation>
    <scope>NUCLEOTIDE SEQUENCE [LARGE SCALE GENOMIC DNA]</scope>
    <source>
        <strain evidence="5 6">NCTC9617</strain>
    </source>
</reference>
<dbReference type="SUPFAM" id="SSF55120">
    <property type="entry name" value="Pseudouridine synthase"/>
    <property type="match status" value="1"/>
</dbReference>
<dbReference type="PANTHER" id="PTHR47683">
    <property type="entry name" value="PSEUDOURIDINE SYNTHASE FAMILY PROTEIN-RELATED"/>
    <property type="match status" value="1"/>
</dbReference>
<dbReference type="AlphaFoldDB" id="A0A378FQZ3"/>
<feature type="domain" description="Pseudouridine synthase RsuA/RluA-like" evidence="4">
    <location>
        <begin position="24"/>
        <end position="150"/>
    </location>
</feature>
<dbReference type="Proteomes" id="UP000255167">
    <property type="component" value="Unassembled WGS sequence"/>
</dbReference>
<gene>
    <name evidence="5" type="primary">rluF</name>
    <name evidence="5" type="ORF">NCTC9617_03477</name>
</gene>
<evidence type="ECO:0000313" key="6">
    <source>
        <dbReference type="Proteomes" id="UP000255167"/>
    </source>
</evidence>
<dbReference type="NCBIfam" id="NF007784">
    <property type="entry name" value="PRK10475.1"/>
    <property type="match status" value="1"/>
</dbReference>
<evidence type="ECO:0000259" key="4">
    <source>
        <dbReference type="Pfam" id="PF00849"/>
    </source>
</evidence>